<gene>
    <name evidence="1" type="ORF">LCGC14_0455850</name>
</gene>
<name>A0A0F9SLU2_9ZZZZ</name>
<dbReference type="EMBL" id="LAZR01000460">
    <property type="protein sequence ID" value="KKN68029.1"/>
    <property type="molecule type" value="Genomic_DNA"/>
</dbReference>
<accession>A0A0F9SLU2</accession>
<proteinExistence type="predicted"/>
<dbReference type="AlphaFoldDB" id="A0A0F9SLU2"/>
<comment type="caution">
    <text evidence="1">The sequence shown here is derived from an EMBL/GenBank/DDBJ whole genome shotgun (WGS) entry which is preliminary data.</text>
</comment>
<sequence length="130" mass="15563">MSQLQDVRLRGVATDDFRRSEKTMFDRWRKKNRSIKFGPNDAVMFVSGTGNQIVFVFRPVTIDNSEHKGSDEYEVTPSRRLRLDGGTWHPWMIQKYAEQLGLHADGIKPFEAHFNEWQERKRRRRRRRRG</sequence>
<evidence type="ECO:0000313" key="1">
    <source>
        <dbReference type="EMBL" id="KKN68029.1"/>
    </source>
</evidence>
<reference evidence="1" key="1">
    <citation type="journal article" date="2015" name="Nature">
        <title>Complex archaea that bridge the gap between prokaryotes and eukaryotes.</title>
        <authorList>
            <person name="Spang A."/>
            <person name="Saw J.H."/>
            <person name="Jorgensen S.L."/>
            <person name="Zaremba-Niedzwiedzka K."/>
            <person name="Martijn J."/>
            <person name="Lind A.E."/>
            <person name="van Eijk R."/>
            <person name="Schleper C."/>
            <person name="Guy L."/>
            <person name="Ettema T.J."/>
        </authorList>
    </citation>
    <scope>NUCLEOTIDE SEQUENCE</scope>
</reference>
<organism evidence="1">
    <name type="scientific">marine sediment metagenome</name>
    <dbReference type="NCBI Taxonomy" id="412755"/>
    <lineage>
        <taxon>unclassified sequences</taxon>
        <taxon>metagenomes</taxon>
        <taxon>ecological metagenomes</taxon>
    </lineage>
</organism>
<protein>
    <submittedName>
        <fullName evidence="1">Uncharacterized protein</fullName>
    </submittedName>
</protein>